<protein>
    <submittedName>
        <fullName evidence="1">Uncharacterized protein</fullName>
    </submittedName>
</protein>
<dbReference type="EMBL" id="CABWLR010000002">
    <property type="protein sequence ID" value="VXB42101.1"/>
    <property type="molecule type" value="Genomic_DNA"/>
</dbReference>
<dbReference type="Proteomes" id="UP000430202">
    <property type="component" value="Unassembled WGS sequence"/>
</dbReference>
<evidence type="ECO:0000313" key="2">
    <source>
        <dbReference type="Proteomes" id="UP000430202"/>
    </source>
</evidence>
<gene>
    <name evidence="1" type="ORF">MARI151_20555</name>
</gene>
<organism evidence="1 2">
    <name type="scientific">Maribacter litoralis</name>
    <dbReference type="NCBI Taxonomy" id="2059726"/>
    <lineage>
        <taxon>Bacteria</taxon>
        <taxon>Pseudomonadati</taxon>
        <taxon>Bacteroidota</taxon>
        <taxon>Flavobacteriia</taxon>
        <taxon>Flavobacteriales</taxon>
        <taxon>Flavobacteriaceae</taxon>
        <taxon>Maribacter</taxon>
    </lineage>
</organism>
<accession>A0A653QJY2</accession>
<dbReference type="AlphaFoldDB" id="A0A653QJY2"/>
<name>A0A653QJY2_9FLAO</name>
<evidence type="ECO:0000313" key="1">
    <source>
        <dbReference type="EMBL" id="VXB42101.1"/>
    </source>
</evidence>
<sequence length="41" mass="4679">MFNVILSLGFCQIMKDLIYMAKPANVYQFDGCITVFNAQMV</sequence>
<proteinExistence type="predicted"/>
<keyword evidence="2" id="KW-1185">Reference proteome</keyword>
<reference evidence="1 2" key="1">
    <citation type="submission" date="2019-10" db="EMBL/GenBank/DDBJ databases">
        <authorList>
            <person name="Karimi E."/>
        </authorList>
    </citation>
    <scope>NUCLEOTIDE SEQUENCE [LARGE SCALE GENOMIC DNA]</scope>
    <source>
        <strain evidence="1">Maribacter sp. 151</strain>
    </source>
</reference>